<proteinExistence type="predicted"/>
<dbReference type="Pfam" id="PF04773">
    <property type="entry name" value="FecR"/>
    <property type="match status" value="1"/>
</dbReference>
<reference evidence="3 4" key="1">
    <citation type="submission" date="2019-12" db="EMBL/GenBank/DDBJ databases">
        <authorList>
            <person name="Dong K."/>
        </authorList>
    </citation>
    <scope>NUCLEOTIDE SEQUENCE [LARGE SCALE GENOMIC DNA]</scope>
    <source>
        <strain evidence="3 4">JCM 31225</strain>
    </source>
</reference>
<dbReference type="EMBL" id="WSQA01000008">
    <property type="protein sequence ID" value="MVZ62754.1"/>
    <property type="molecule type" value="Genomic_DNA"/>
</dbReference>
<gene>
    <name evidence="3" type="ORF">GQF63_12025</name>
</gene>
<evidence type="ECO:0000259" key="2">
    <source>
        <dbReference type="Pfam" id="PF16344"/>
    </source>
</evidence>
<dbReference type="InterPro" id="IPR032508">
    <property type="entry name" value="FecR_C"/>
</dbReference>
<dbReference type="PANTHER" id="PTHR30273:SF2">
    <property type="entry name" value="PROTEIN FECR"/>
    <property type="match status" value="1"/>
</dbReference>
<sequence>MTQINQLRLWELLYLEAKEELGPVERADLAIWYAHFDQVGNSAVFLDSSSEEAVKNALLAKIMAGIARQKVNPRHLLWRYSKPKYWIAAVFLLTLGCLFFLKHREVNFYFSQLTQQPSSRWQVYTCAPGKLMKVALMDGSIVWLRGGSTLHYPSAFDDKRIVSLEGEAFFEIAKQEGKPFIVHTDYLSTRVLGTSFNVQAYPTAEQVEITVATGKVEVLKDTKALAKLLPNRSLRYSKSNQQVLLQDKPAEQASAWRKGIIRLAGVSFDELALQLHRTHGITLICEDAEIRKVSFSTQYRQTDDLQDILAMLTRIANCQAKKENDKIRFYRE</sequence>
<dbReference type="PANTHER" id="PTHR30273">
    <property type="entry name" value="PERIPLASMIC SIGNAL SENSOR AND SIGMA FACTOR ACTIVATOR FECR-RELATED"/>
    <property type="match status" value="1"/>
</dbReference>
<dbReference type="OrthoDB" id="1452822at2"/>
<feature type="domain" description="Protein FecR C-terminal" evidence="2">
    <location>
        <begin position="265"/>
        <end position="327"/>
    </location>
</feature>
<feature type="domain" description="FecR protein" evidence="1">
    <location>
        <begin position="124"/>
        <end position="217"/>
    </location>
</feature>
<dbReference type="GO" id="GO:0016989">
    <property type="term" value="F:sigma factor antagonist activity"/>
    <property type="evidence" value="ECO:0007669"/>
    <property type="project" value="TreeGrafter"/>
</dbReference>
<dbReference type="AlphaFoldDB" id="A0A6N8L114"/>
<dbReference type="InterPro" id="IPR012373">
    <property type="entry name" value="Ferrdict_sens_TM"/>
</dbReference>
<dbReference type="Proteomes" id="UP000435036">
    <property type="component" value="Unassembled WGS sequence"/>
</dbReference>
<accession>A0A6N8L114</accession>
<keyword evidence="4" id="KW-1185">Reference proteome</keyword>
<dbReference type="Pfam" id="PF16344">
    <property type="entry name" value="FecR_C"/>
    <property type="match status" value="1"/>
</dbReference>
<evidence type="ECO:0000259" key="1">
    <source>
        <dbReference type="Pfam" id="PF04773"/>
    </source>
</evidence>
<dbReference type="Gene3D" id="3.55.50.30">
    <property type="match status" value="1"/>
</dbReference>
<organism evidence="3 4">
    <name type="scientific">Sphingobacterium humi</name>
    <dbReference type="NCBI Taxonomy" id="1796905"/>
    <lineage>
        <taxon>Bacteria</taxon>
        <taxon>Pseudomonadati</taxon>
        <taxon>Bacteroidota</taxon>
        <taxon>Sphingobacteriia</taxon>
        <taxon>Sphingobacteriales</taxon>
        <taxon>Sphingobacteriaceae</taxon>
        <taxon>Sphingobacterium</taxon>
    </lineage>
</organism>
<comment type="caution">
    <text evidence="3">The sequence shown here is derived from an EMBL/GenBank/DDBJ whole genome shotgun (WGS) entry which is preliminary data.</text>
</comment>
<evidence type="ECO:0000313" key="4">
    <source>
        <dbReference type="Proteomes" id="UP000435036"/>
    </source>
</evidence>
<name>A0A6N8L114_9SPHI</name>
<dbReference type="InterPro" id="IPR006860">
    <property type="entry name" value="FecR"/>
</dbReference>
<evidence type="ECO:0000313" key="3">
    <source>
        <dbReference type="EMBL" id="MVZ62754.1"/>
    </source>
</evidence>
<dbReference type="Gene3D" id="2.60.120.1440">
    <property type="match status" value="1"/>
</dbReference>
<dbReference type="RefSeq" id="WP_160369478.1">
    <property type="nucleotide sequence ID" value="NZ_WSQA01000008.1"/>
</dbReference>
<protein>
    <submittedName>
        <fullName evidence="3">DUF4974 domain-containing protein</fullName>
    </submittedName>
</protein>